<dbReference type="Pfam" id="PF03602">
    <property type="entry name" value="Cons_hypoth95"/>
    <property type="match status" value="1"/>
</dbReference>
<dbReference type="Gene3D" id="3.40.50.150">
    <property type="entry name" value="Vaccinia Virus protein VP39"/>
    <property type="match status" value="1"/>
</dbReference>
<dbReference type="GO" id="GO:0003676">
    <property type="term" value="F:nucleic acid binding"/>
    <property type="evidence" value="ECO:0007669"/>
    <property type="project" value="InterPro"/>
</dbReference>
<name>A0A857JL01_9ALTE</name>
<dbReference type="PROSITE" id="PS00092">
    <property type="entry name" value="N6_MTASE"/>
    <property type="match status" value="1"/>
</dbReference>
<evidence type="ECO:0000256" key="3">
    <source>
        <dbReference type="ARBA" id="ARBA00012141"/>
    </source>
</evidence>
<dbReference type="CDD" id="cd02440">
    <property type="entry name" value="AdoMet_MTases"/>
    <property type="match status" value="1"/>
</dbReference>
<protein>
    <recommendedName>
        <fullName evidence="4 9">Ribosomal RNA small subunit methyltransferase D</fullName>
        <ecNumber evidence="3 9">2.1.1.171</ecNumber>
    </recommendedName>
</protein>
<keyword evidence="9" id="KW-0698">rRNA processing</keyword>
<evidence type="ECO:0000256" key="9">
    <source>
        <dbReference type="PIRNR" id="PIRNR004553"/>
    </source>
</evidence>
<evidence type="ECO:0000313" key="11">
    <source>
        <dbReference type="Proteomes" id="UP000464524"/>
    </source>
</evidence>
<evidence type="ECO:0000256" key="4">
    <source>
        <dbReference type="ARBA" id="ARBA00013682"/>
    </source>
</evidence>
<dbReference type="Proteomes" id="UP000464524">
    <property type="component" value="Chromosome"/>
</dbReference>
<proteinExistence type="inferred from homology"/>
<reference evidence="10 11" key="1">
    <citation type="submission" date="2019-12" db="EMBL/GenBank/DDBJ databases">
        <title>Genome sequencing and assembly of endphytes of Porphyra tenera.</title>
        <authorList>
            <person name="Park J.M."/>
            <person name="Shin R."/>
            <person name="Jo S.H."/>
        </authorList>
    </citation>
    <scope>NUCLEOTIDE SEQUENCE [LARGE SCALE GENOMIC DNA]</scope>
    <source>
        <strain evidence="10 11">GPM4</strain>
    </source>
</reference>
<dbReference type="InterPro" id="IPR029063">
    <property type="entry name" value="SAM-dependent_MTases_sf"/>
</dbReference>
<evidence type="ECO:0000256" key="8">
    <source>
        <dbReference type="ARBA" id="ARBA00048326"/>
    </source>
</evidence>
<comment type="catalytic activity">
    <reaction evidence="8 9">
        <text>guanosine(966) in 16S rRNA + S-adenosyl-L-methionine = N(2)-methylguanosine(966) in 16S rRNA + S-adenosyl-L-homocysteine + H(+)</text>
        <dbReference type="Rhea" id="RHEA:23548"/>
        <dbReference type="Rhea" id="RHEA-COMP:10211"/>
        <dbReference type="Rhea" id="RHEA-COMP:10212"/>
        <dbReference type="ChEBI" id="CHEBI:15378"/>
        <dbReference type="ChEBI" id="CHEBI:57856"/>
        <dbReference type="ChEBI" id="CHEBI:59789"/>
        <dbReference type="ChEBI" id="CHEBI:74269"/>
        <dbReference type="ChEBI" id="CHEBI:74481"/>
        <dbReference type="EC" id="2.1.1.171"/>
    </reaction>
</comment>
<gene>
    <name evidence="10" type="ORF">FX988_02993</name>
</gene>
<dbReference type="OrthoDB" id="9803017at2"/>
<evidence type="ECO:0000256" key="5">
    <source>
        <dbReference type="ARBA" id="ARBA00022603"/>
    </source>
</evidence>
<keyword evidence="7 9" id="KW-0949">S-adenosyl-L-methionine</keyword>
<dbReference type="EC" id="2.1.1.171" evidence="3 9"/>
<comment type="similarity">
    <text evidence="2 9">Belongs to the methyltransferase superfamily. RsmD family.</text>
</comment>
<evidence type="ECO:0000313" key="10">
    <source>
        <dbReference type="EMBL" id="QHJ12735.1"/>
    </source>
</evidence>
<evidence type="ECO:0000256" key="6">
    <source>
        <dbReference type="ARBA" id="ARBA00022679"/>
    </source>
</evidence>
<evidence type="ECO:0000256" key="1">
    <source>
        <dbReference type="ARBA" id="ARBA00002649"/>
    </source>
</evidence>
<organism evidence="10 11">
    <name type="scientific">Paraglaciecola mesophila</name>
    <dbReference type="NCBI Taxonomy" id="197222"/>
    <lineage>
        <taxon>Bacteria</taxon>
        <taxon>Pseudomonadati</taxon>
        <taxon>Pseudomonadota</taxon>
        <taxon>Gammaproteobacteria</taxon>
        <taxon>Alteromonadales</taxon>
        <taxon>Alteromonadaceae</taxon>
        <taxon>Paraglaciecola</taxon>
    </lineage>
</organism>
<dbReference type="AlphaFoldDB" id="A0A857JL01"/>
<dbReference type="KEGG" id="pmes:FX988_02993"/>
<dbReference type="EMBL" id="CP047656">
    <property type="protein sequence ID" value="QHJ12735.1"/>
    <property type="molecule type" value="Genomic_DNA"/>
</dbReference>
<dbReference type="PANTHER" id="PTHR43542">
    <property type="entry name" value="METHYLTRANSFERASE"/>
    <property type="match status" value="1"/>
</dbReference>
<dbReference type="PANTHER" id="PTHR43542:SF1">
    <property type="entry name" value="METHYLTRANSFERASE"/>
    <property type="match status" value="1"/>
</dbReference>
<sequence>MKRDVKKRQAANGAIRIISGQWRGRKLPVMNVQGLRPTTDRNKETLFNWLMAHTQDSRCLDAFAGSGGLGVEALSRYAKHVTFIELDKNVARNLQQNLISLKAAEDSAKVLCGDALGYLNQLNEEFELIFLDPPFNQNLVPKAIEGIEQGGLLAQDGLIYIECETQNAQYSVPPQWRLLKESQTSQVTARLYQG</sequence>
<dbReference type="PIRSF" id="PIRSF004553">
    <property type="entry name" value="CHP00095"/>
    <property type="match status" value="1"/>
</dbReference>
<accession>A0A857JL01</accession>
<evidence type="ECO:0000256" key="7">
    <source>
        <dbReference type="ARBA" id="ARBA00022691"/>
    </source>
</evidence>
<dbReference type="NCBIfam" id="TIGR00095">
    <property type="entry name" value="16S rRNA (guanine(966)-N(2))-methyltransferase RsmD"/>
    <property type="match status" value="1"/>
</dbReference>
<dbReference type="InterPro" id="IPR004398">
    <property type="entry name" value="RNA_MeTrfase_RsmD"/>
</dbReference>
<evidence type="ECO:0000256" key="2">
    <source>
        <dbReference type="ARBA" id="ARBA00005269"/>
    </source>
</evidence>
<dbReference type="SUPFAM" id="SSF53335">
    <property type="entry name" value="S-adenosyl-L-methionine-dependent methyltransferases"/>
    <property type="match status" value="1"/>
</dbReference>
<dbReference type="InterPro" id="IPR002052">
    <property type="entry name" value="DNA_methylase_N6_adenine_CS"/>
</dbReference>
<keyword evidence="5 9" id="KW-0489">Methyltransferase</keyword>
<dbReference type="RefSeq" id="WP_160180916.1">
    <property type="nucleotide sequence ID" value="NZ_CP047656.1"/>
</dbReference>
<keyword evidence="11" id="KW-1185">Reference proteome</keyword>
<keyword evidence="6 9" id="KW-0808">Transferase</keyword>
<dbReference type="GO" id="GO:0052913">
    <property type="term" value="F:16S rRNA (guanine(966)-N(2))-methyltransferase activity"/>
    <property type="evidence" value="ECO:0007669"/>
    <property type="project" value="UniProtKB-EC"/>
</dbReference>
<comment type="function">
    <text evidence="1 9">Specifically methylates the guanine in position 966 of 16S rRNA in the assembled 30S particle.</text>
</comment>